<feature type="compositionally biased region" description="Basic and acidic residues" evidence="1">
    <location>
        <begin position="44"/>
        <end position="53"/>
    </location>
</feature>
<protein>
    <submittedName>
        <fullName evidence="2">Uncharacterized protein</fullName>
    </submittedName>
</protein>
<evidence type="ECO:0000313" key="2">
    <source>
        <dbReference type="EMBL" id="AUX78497.1"/>
    </source>
</evidence>
<feature type="region of interest" description="Disordered" evidence="1">
    <location>
        <begin position="1"/>
        <end position="53"/>
    </location>
</feature>
<organism evidence="2 3">
    <name type="scientific">Rhizobium fredii</name>
    <name type="common">Sinorhizobium fredii</name>
    <dbReference type="NCBI Taxonomy" id="380"/>
    <lineage>
        <taxon>Bacteria</taxon>
        <taxon>Pseudomonadati</taxon>
        <taxon>Pseudomonadota</taxon>
        <taxon>Alphaproteobacteria</taxon>
        <taxon>Hyphomicrobiales</taxon>
        <taxon>Rhizobiaceae</taxon>
        <taxon>Sinorhizobium/Ensifer group</taxon>
        <taxon>Sinorhizobium</taxon>
    </lineage>
</organism>
<name>A0A2L0HAQ8_RHIFR</name>
<evidence type="ECO:0000313" key="3">
    <source>
        <dbReference type="Proteomes" id="UP000239340"/>
    </source>
</evidence>
<reference evidence="2 3" key="1">
    <citation type="submission" date="2017-10" db="EMBL/GenBank/DDBJ databases">
        <title>Analysis of the genome sequences of Rhizobium populations associated to common bean (phaseolus vulgaris).</title>
        <authorList>
            <person name="Bustos P."/>
            <person name="Santamaria R.I."/>
            <person name="Miranda-Sanchez F."/>
            <person name="Perez-Carrascal O."/>
            <person name="Juarez S."/>
            <person name="Lozano L."/>
            <person name="Martinez-Flores I."/>
            <person name="Vinuesa P."/>
            <person name="Martinez-Romero E."/>
            <person name="Cevallos M.A."/>
            <person name="Romero D."/>
            <person name="Davila G."/>
            <person name="Gonzalez V."/>
        </authorList>
    </citation>
    <scope>NUCLEOTIDE SEQUENCE [LARGE SCALE GENOMIC DNA]</scope>
    <source>
        <strain evidence="2 3">NXT3</strain>
        <plasmid evidence="3">Plasmid psfrenxt3a</plasmid>
    </source>
</reference>
<keyword evidence="2" id="KW-0614">Plasmid</keyword>
<evidence type="ECO:0000256" key="1">
    <source>
        <dbReference type="SAM" id="MobiDB-lite"/>
    </source>
</evidence>
<gene>
    <name evidence="2" type="ORF">NXT3_PA00207</name>
</gene>
<dbReference type="AlphaFoldDB" id="A0A2L0HAQ8"/>
<proteinExistence type="predicted"/>
<dbReference type="EMBL" id="CP024308">
    <property type="protein sequence ID" value="AUX78497.1"/>
    <property type="molecule type" value="Genomic_DNA"/>
</dbReference>
<geneLocation type="plasmid" evidence="3">
    <name>psfrenxt3a</name>
</geneLocation>
<accession>A0A2L0HAQ8</accession>
<dbReference type="Proteomes" id="UP000239340">
    <property type="component" value="Plasmid pSfreNXT3a"/>
</dbReference>
<sequence length="53" mass="5615">MADERLTTGSDWNGSKVAAPKATANNPRYALTPSIRSSAGRENTIPKEGESPL</sequence>